<dbReference type="PATRIC" id="fig|1227491.4.peg.720"/>
<dbReference type="OrthoDB" id="206414at2157"/>
<dbReference type="RefSeq" id="WP_006664229.1">
    <property type="nucleotide sequence ID" value="NZ_AOIP01000014.1"/>
</dbReference>
<evidence type="ECO:0008006" key="4">
    <source>
        <dbReference type="Google" id="ProtNLM"/>
    </source>
</evidence>
<proteinExistence type="predicted"/>
<dbReference type="Proteomes" id="UP000011591">
    <property type="component" value="Unassembled WGS sequence"/>
</dbReference>
<sequence>MSPPSRRTLLGSTAGLLALTAGCVANNSDDDDDPDPGAGSNSDGNGNENGNESANGNESDENGDDTGDGDETENDDELSTKTHQYQQPTRSDDPTIEYIHSRDDADDWLADRDVGEDTTRFVDDTEFENSRLVSIEAGAPNPCTEMAIDSVELSDGVLTVEATVTDQRSPEKACAQQEVTVGALVRATFPDEPTTELSVTVVDRHGDEHSQSMASGSGSASSSTSVTGSDTDSEEETEK</sequence>
<comment type="caution">
    <text evidence="2">The sequence shown here is derived from an EMBL/GenBank/DDBJ whole genome shotgun (WGS) entry which is preliminary data.</text>
</comment>
<feature type="compositionally biased region" description="Acidic residues" evidence="1">
    <location>
        <begin position="58"/>
        <end position="77"/>
    </location>
</feature>
<evidence type="ECO:0000313" key="3">
    <source>
        <dbReference type="Proteomes" id="UP000011591"/>
    </source>
</evidence>
<name>M0BAN2_9EURY</name>
<feature type="compositionally biased region" description="Low complexity" evidence="1">
    <location>
        <begin position="211"/>
        <end position="230"/>
    </location>
</feature>
<dbReference type="PROSITE" id="PS51257">
    <property type="entry name" value="PROKAR_LIPOPROTEIN"/>
    <property type="match status" value="1"/>
</dbReference>
<gene>
    <name evidence="2" type="ORF">C480_03489</name>
</gene>
<dbReference type="EMBL" id="AOIP01000014">
    <property type="protein sequence ID" value="ELZ07885.1"/>
    <property type="molecule type" value="Genomic_DNA"/>
</dbReference>
<keyword evidence="3" id="KW-1185">Reference proteome</keyword>
<feature type="region of interest" description="Disordered" evidence="1">
    <location>
        <begin position="202"/>
        <end position="239"/>
    </location>
</feature>
<dbReference type="AlphaFoldDB" id="M0BAN2"/>
<reference evidence="2 3" key="1">
    <citation type="journal article" date="2014" name="PLoS Genet.">
        <title>Phylogenetically driven sequencing of extremely halophilic archaea reveals strategies for static and dynamic osmo-response.</title>
        <authorList>
            <person name="Becker E.A."/>
            <person name="Seitzer P.M."/>
            <person name="Tritt A."/>
            <person name="Larsen D."/>
            <person name="Krusor M."/>
            <person name="Yao A.I."/>
            <person name="Wu D."/>
            <person name="Madern D."/>
            <person name="Eisen J.A."/>
            <person name="Darling A.E."/>
            <person name="Facciotti M.T."/>
        </authorList>
    </citation>
    <scope>NUCLEOTIDE SEQUENCE [LARGE SCALE GENOMIC DNA]</scope>
    <source>
        <strain evidence="2 3">DSM 13077</strain>
    </source>
</reference>
<feature type="region of interest" description="Disordered" evidence="1">
    <location>
        <begin position="24"/>
        <end position="104"/>
    </location>
</feature>
<feature type="compositionally biased region" description="Low complexity" evidence="1">
    <location>
        <begin position="36"/>
        <end position="57"/>
    </location>
</feature>
<protein>
    <recommendedName>
        <fullName evidence="4">Lipoprotein</fullName>
    </recommendedName>
</protein>
<evidence type="ECO:0000256" key="1">
    <source>
        <dbReference type="SAM" id="MobiDB-lite"/>
    </source>
</evidence>
<accession>M0BAN2</accession>
<organism evidence="2 3">
    <name type="scientific">Natrialba aegyptia DSM 13077</name>
    <dbReference type="NCBI Taxonomy" id="1227491"/>
    <lineage>
        <taxon>Archaea</taxon>
        <taxon>Methanobacteriati</taxon>
        <taxon>Methanobacteriota</taxon>
        <taxon>Stenosarchaea group</taxon>
        <taxon>Halobacteria</taxon>
        <taxon>Halobacteriales</taxon>
        <taxon>Natrialbaceae</taxon>
        <taxon>Natrialba</taxon>
    </lineage>
</organism>
<evidence type="ECO:0000313" key="2">
    <source>
        <dbReference type="EMBL" id="ELZ07885.1"/>
    </source>
</evidence>